<gene>
    <name evidence="1" type="ORF">BHYA_0002g01320</name>
</gene>
<comment type="caution">
    <text evidence="1">The sequence shown here is derived from an EMBL/GenBank/DDBJ whole genome shotgun (WGS) entry which is preliminary data.</text>
</comment>
<dbReference type="EMBL" id="PQXK01000002">
    <property type="protein sequence ID" value="TGO43327.1"/>
    <property type="molecule type" value="Genomic_DNA"/>
</dbReference>
<name>A0A4Z1HE68_9HELO</name>
<evidence type="ECO:0000313" key="1">
    <source>
        <dbReference type="EMBL" id="TGO43327.1"/>
    </source>
</evidence>
<keyword evidence="2" id="KW-1185">Reference proteome</keyword>
<organism evidence="1 2">
    <name type="scientific">Botrytis hyacinthi</name>
    <dbReference type="NCBI Taxonomy" id="278943"/>
    <lineage>
        <taxon>Eukaryota</taxon>
        <taxon>Fungi</taxon>
        <taxon>Dikarya</taxon>
        <taxon>Ascomycota</taxon>
        <taxon>Pezizomycotina</taxon>
        <taxon>Leotiomycetes</taxon>
        <taxon>Helotiales</taxon>
        <taxon>Sclerotiniaceae</taxon>
        <taxon>Botrytis</taxon>
    </lineage>
</organism>
<proteinExistence type="predicted"/>
<reference evidence="1 2" key="1">
    <citation type="submission" date="2017-12" db="EMBL/GenBank/DDBJ databases">
        <title>Comparative genomics of Botrytis spp.</title>
        <authorList>
            <person name="Valero-Jimenez C.A."/>
            <person name="Tapia P."/>
            <person name="Veloso J."/>
            <person name="Silva-Moreno E."/>
            <person name="Staats M."/>
            <person name="Valdes J.H."/>
            <person name="Van Kan J.A.L."/>
        </authorList>
    </citation>
    <scope>NUCLEOTIDE SEQUENCE [LARGE SCALE GENOMIC DNA]</scope>
    <source>
        <strain evidence="1 2">Bh0001</strain>
    </source>
</reference>
<sequence>MNNSAQQKEWQRFATRPPMNIDFKPGVLDNRSEEDSGSACSLLSLLSHVSKQTTLRSYRGWLRVVRFGRLIQEQSGGRGLNFDGFIVQFHN</sequence>
<dbReference type="Proteomes" id="UP000297814">
    <property type="component" value="Unassembled WGS sequence"/>
</dbReference>
<accession>A0A4Z1HE68</accession>
<protein>
    <submittedName>
        <fullName evidence="1">Uncharacterized protein</fullName>
    </submittedName>
</protein>
<dbReference type="AlphaFoldDB" id="A0A4Z1HE68"/>
<evidence type="ECO:0000313" key="2">
    <source>
        <dbReference type="Proteomes" id="UP000297814"/>
    </source>
</evidence>